<evidence type="ECO:0000256" key="1">
    <source>
        <dbReference type="ARBA" id="ARBA00004613"/>
    </source>
</evidence>
<evidence type="ECO:0000256" key="10">
    <source>
        <dbReference type="ARBA" id="ARBA00054161"/>
    </source>
</evidence>
<keyword evidence="6 15" id="KW-0732">Signal</keyword>
<keyword evidence="8" id="KW-1015">Disulfide bond</keyword>
<feature type="domain" description="Prokineticin" evidence="17">
    <location>
        <begin position="208"/>
        <end position="279"/>
    </location>
</feature>
<dbReference type="InterPro" id="IPR039863">
    <property type="entry name" value="DKK1-4"/>
</dbReference>
<gene>
    <name evidence="18" type="ORF">NDU88_002708</name>
</gene>
<evidence type="ECO:0000259" key="16">
    <source>
        <dbReference type="Pfam" id="PF04706"/>
    </source>
</evidence>
<comment type="caution">
    <text evidence="18">The sequence shown here is derived from an EMBL/GenBank/DDBJ whole genome shotgun (WGS) entry which is preliminary data.</text>
</comment>
<evidence type="ECO:0000256" key="14">
    <source>
        <dbReference type="SAM" id="MobiDB-lite"/>
    </source>
</evidence>
<feature type="region of interest" description="Disordered" evidence="14">
    <location>
        <begin position="340"/>
        <end position="362"/>
    </location>
</feature>
<dbReference type="PANTHER" id="PTHR12113:SF8">
    <property type="entry name" value="DICKKOPF-RELATED PROTEIN 3"/>
    <property type="match status" value="1"/>
</dbReference>
<comment type="similarity">
    <text evidence="2">Belongs to the dickkopf family.</text>
</comment>
<evidence type="ECO:0000256" key="13">
    <source>
        <dbReference type="SAM" id="Coils"/>
    </source>
</evidence>
<evidence type="ECO:0000256" key="6">
    <source>
        <dbReference type="ARBA" id="ARBA00022729"/>
    </source>
</evidence>
<comment type="subcellular location">
    <subcellularLocation>
        <location evidence="1">Secreted</location>
    </subcellularLocation>
</comment>
<evidence type="ECO:0000256" key="3">
    <source>
        <dbReference type="ARBA" id="ARBA00022473"/>
    </source>
</evidence>
<dbReference type="EMBL" id="JANPWB010000006">
    <property type="protein sequence ID" value="KAJ1177453.1"/>
    <property type="molecule type" value="Genomic_DNA"/>
</dbReference>
<keyword evidence="7 13" id="KW-0175">Coiled coil</keyword>
<keyword evidence="4" id="KW-0964">Secreted</keyword>
<dbReference type="GO" id="GO:0016055">
    <property type="term" value="P:Wnt signaling pathway"/>
    <property type="evidence" value="ECO:0007669"/>
    <property type="project" value="UniProtKB-KW"/>
</dbReference>
<evidence type="ECO:0000256" key="8">
    <source>
        <dbReference type="ARBA" id="ARBA00023157"/>
    </source>
</evidence>
<dbReference type="Proteomes" id="UP001066276">
    <property type="component" value="Chromosome 3_2"/>
</dbReference>
<sequence>MLGLMLIFLALSSVELSPAPRILKDSKYEVVADPLDPVFGFAREESTLNEMFREVEELMEDTQLKLKHAVQEMEVEEDGADETGPDVEPGMLPLNYHNESNTETKVGNETVLIHQEIDKLTDNQTGSTMYSESVISSVKGGEGRRNHECLIDEDCGVSKYCQISTFEYKCINCKSQEKCSRDGECCDEEVCAWGFCTNAISKGENGTLCETQQDCNAGLCCAVQPNSLFPVCTPLPTEGEKCHDSSSNLLDVITWEMESERVLDRCPCATGLTCQLQNDDLVSVCQQSSISEETRINGKEDVLEMEDIPIFSAIPIEAVNDYDKIKIIEAMNNELEDMEKDISETTDLQEPDVPYPNLDSDV</sequence>
<dbReference type="CDD" id="cd23274">
    <property type="entry name" value="Dkk3_Cys2"/>
    <property type="match status" value="1"/>
</dbReference>
<evidence type="ECO:0000256" key="4">
    <source>
        <dbReference type="ARBA" id="ARBA00022525"/>
    </source>
</evidence>
<keyword evidence="19" id="KW-1185">Reference proteome</keyword>
<evidence type="ECO:0000256" key="12">
    <source>
        <dbReference type="ARBA" id="ARBA00068349"/>
    </source>
</evidence>
<organism evidence="18 19">
    <name type="scientific">Pleurodeles waltl</name>
    <name type="common">Iberian ribbed newt</name>
    <dbReference type="NCBI Taxonomy" id="8319"/>
    <lineage>
        <taxon>Eukaryota</taxon>
        <taxon>Metazoa</taxon>
        <taxon>Chordata</taxon>
        <taxon>Craniata</taxon>
        <taxon>Vertebrata</taxon>
        <taxon>Euteleostomi</taxon>
        <taxon>Amphibia</taxon>
        <taxon>Batrachia</taxon>
        <taxon>Caudata</taxon>
        <taxon>Salamandroidea</taxon>
        <taxon>Salamandridae</taxon>
        <taxon>Pleurodelinae</taxon>
        <taxon>Pleurodeles</taxon>
    </lineage>
</organism>
<keyword evidence="5" id="KW-0879">Wnt signaling pathway</keyword>
<evidence type="ECO:0000256" key="2">
    <source>
        <dbReference type="ARBA" id="ARBA00010842"/>
    </source>
</evidence>
<dbReference type="GO" id="GO:0039706">
    <property type="term" value="F:co-receptor binding"/>
    <property type="evidence" value="ECO:0007669"/>
    <property type="project" value="TreeGrafter"/>
</dbReference>
<evidence type="ECO:0000256" key="5">
    <source>
        <dbReference type="ARBA" id="ARBA00022687"/>
    </source>
</evidence>
<evidence type="ECO:0000313" key="19">
    <source>
        <dbReference type="Proteomes" id="UP001066276"/>
    </source>
</evidence>
<feature type="domain" description="Dickkopf N-terminal cysteine-rich" evidence="16">
    <location>
        <begin position="148"/>
        <end position="197"/>
    </location>
</feature>
<keyword evidence="3" id="KW-0217">Developmental protein</keyword>
<feature type="chain" id="PRO_5043877170" description="Dickkopf-related protein 3" evidence="15">
    <location>
        <begin position="17"/>
        <end position="362"/>
    </location>
</feature>
<dbReference type="GO" id="GO:0048019">
    <property type="term" value="F:receptor antagonist activity"/>
    <property type="evidence" value="ECO:0007669"/>
    <property type="project" value="TreeGrafter"/>
</dbReference>
<feature type="coiled-coil region" evidence="13">
    <location>
        <begin position="41"/>
        <end position="72"/>
    </location>
</feature>
<evidence type="ECO:0000313" key="18">
    <source>
        <dbReference type="EMBL" id="KAJ1177453.1"/>
    </source>
</evidence>
<protein>
    <recommendedName>
        <fullName evidence="12">Dickkopf-related protein 3</fullName>
    </recommendedName>
</protein>
<dbReference type="GO" id="GO:0005615">
    <property type="term" value="C:extracellular space"/>
    <property type="evidence" value="ECO:0007669"/>
    <property type="project" value="TreeGrafter"/>
</dbReference>
<name>A0AAV7TLF6_PLEWA</name>
<dbReference type="Gene3D" id="2.10.80.10">
    <property type="entry name" value="Lipase, subunit A"/>
    <property type="match status" value="1"/>
</dbReference>
<dbReference type="Pfam" id="PF04706">
    <property type="entry name" value="Dickkopf_N"/>
    <property type="match status" value="1"/>
</dbReference>
<reference evidence="18" key="1">
    <citation type="journal article" date="2022" name="bioRxiv">
        <title>Sequencing and chromosome-scale assembly of the giantPleurodeles waltlgenome.</title>
        <authorList>
            <person name="Brown T."/>
            <person name="Elewa A."/>
            <person name="Iarovenko S."/>
            <person name="Subramanian E."/>
            <person name="Araus A.J."/>
            <person name="Petzold A."/>
            <person name="Susuki M."/>
            <person name="Suzuki K.-i.T."/>
            <person name="Hayashi T."/>
            <person name="Toyoda A."/>
            <person name="Oliveira C."/>
            <person name="Osipova E."/>
            <person name="Leigh N.D."/>
            <person name="Simon A."/>
            <person name="Yun M.H."/>
        </authorList>
    </citation>
    <scope>NUCLEOTIDE SEQUENCE</scope>
    <source>
        <strain evidence="18">20211129_DDA</strain>
        <tissue evidence="18">Liver</tissue>
    </source>
</reference>
<evidence type="ECO:0000256" key="15">
    <source>
        <dbReference type="SAM" id="SignalP"/>
    </source>
</evidence>
<evidence type="ECO:0000256" key="11">
    <source>
        <dbReference type="ARBA" id="ARBA00064421"/>
    </source>
</evidence>
<feature type="signal peptide" evidence="15">
    <location>
        <begin position="1"/>
        <end position="16"/>
    </location>
</feature>
<dbReference type="InterPro" id="IPR023569">
    <property type="entry name" value="Prokineticin_domain"/>
</dbReference>
<comment type="function">
    <text evidence="10">Antagonizes canonical Wnt signaling by inhibiting LRP5/6 interaction with Wnt and by forming a ternary complex with the transmembrane protein KREMEN that promotes internalization of LRP5/6. DKKs play an important role in vertebrate development, where they locally inhibit Wnt regulated processes such as antero-posterior axial patterning, limb development, somitogenesis and eye formation. In the adult, Dkks are implicated in bone formation and bone disease, cancer and Alzheimer disease.</text>
</comment>
<evidence type="ECO:0000256" key="7">
    <source>
        <dbReference type="ARBA" id="ARBA00023054"/>
    </source>
</evidence>
<evidence type="ECO:0000259" key="17">
    <source>
        <dbReference type="Pfam" id="PF06607"/>
    </source>
</evidence>
<dbReference type="PANTHER" id="PTHR12113">
    <property type="entry name" value="DICKKOPF3-LIKE 3"/>
    <property type="match status" value="1"/>
</dbReference>
<comment type="subunit">
    <text evidence="11">Interacts with LRP5 and LRP6.</text>
</comment>
<proteinExistence type="inferred from homology"/>
<keyword evidence="9" id="KW-0325">Glycoprotein</keyword>
<dbReference type="GO" id="GO:0090090">
    <property type="term" value="P:negative regulation of canonical Wnt signaling pathway"/>
    <property type="evidence" value="ECO:0007669"/>
    <property type="project" value="TreeGrafter"/>
</dbReference>
<dbReference type="FunFam" id="2.10.80.10:FF:000003">
    <property type="entry name" value="Dickkopf WNT-signaling pathway inhibitor 3"/>
    <property type="match status" value="1"/>
</dbReference>
<dbReference type="Pfam" id="PF06607">
    <property type="entry name" value="Prokineticin"/>
    <property type="match status" value="1"/>
</dbReference>
<dbReference type="InterPro" id="IPR047300">
    <property type="entry name" value="Dkk3_Cys2"/>
</dbReference>
<accession>A0AAV7TLF6</accession>
<evidence type="ECO:0000256" key="9">
    <source>
        <dbReference type="ARBA" id="ARBA00023180"/>
    </source>
</evidence>
<dbReference type="InterPro" id="IPR006796">
    <property type="entry name" value="Dickkopf_N"/>
</dbReference>
<dbReference type="AlphaFoldDB" id="A0AAV7TLF6"/>